<dbReference type="GO" id="GO:0005634">
    <property type="term" value="C:nucleus"/>
    <property type="evidence" value="ECO:0007669"/>
    <property type="project" value="UniProtKB-SubCell"/>
</dbReference>
<keyword evidence="8" id="KW-0862">Zinc</keyword>
<evidence type="ECO:0000256" key="3">
    <source>
        <dbReference type="ARBA" id="ARBA00004245"/>
    </source>
</evidence>
<evidence type="ECO:0000256" key="2">
    <source>
        <dbReference type="ARBA" id="ARBA00004123"/>
    </source>
</evidence>
<dbReference type="InterPro" id="IPR011057">
    <property type="entry name" value="Mss4-like_sf"/>
</dbReference>
<comment type="caution">
    <text evidence="18">The sequence shown here is derived from an EMBL/GenBank/DDBJ whole genome shotgun (WGS) entry which is preliminary data.</text>
</comment>
<comment type="cofactor">
    <cofactor evidence="1">
        <name>Zn(2+)</name>
        <dbReference type="ChEBI" id="CHEBI:29105"/>
    </cofactor>
</comment>
<keyword evidence="10" id="KW-0712">Selenocysteine</keyword>
<organism evidence="18 19">
    <name type="scientific">Scleropages formosus</name>
    <name type="common">Asian bonytongue</name>
    <name type="synonym">Osteoglossum formosum</name>
    <dbReference type="NCBI Taxonomy" id="113540"/>
    <lineage>
        <taxon>Eukaryota</taxon>
        <taxon>Metazoa</taxon>
        <taxon>Chordata</taxon>
        <taxon>Craniata</taxon>
        <taxon>Vertebrata</taxon>
        <taxon>Euteleostomi</taxon>
        <taxon>Actinopterygii</taxon>
        <taxon>Neopterygii</taxon>
        <taxon>Teleostei</taxon>
        <taxon>Osteoglossocephala</taxon>
        <taxon>Osteoglossomorpha</taxon>
        <taxon>Osteoglossiformes</taxon>
        <taxon>Osteoglossidae</taxon>
        <taxon>Scleropages</taxon>
    </lineage>
</organism>
<feature type="non-terminal residue" evidence="18">
    <location>
        <position position="145"/>
    </location>
</feature>
<evidence type="ECO:0000256" key="1">
    <source>
        <dbReference type="ARBA" id="ARBA00001947"/>
    </source>
</evidence>
<keyword evidence="7" id="KW-0479">Metal-binding</keyword>
<keyword evidence="6" id="KW-0399">Innate immunity</keyword>
<dbReference type="PANTHER" id="PTHR46755">
    <property type="entry name" value="METHIONINE-R-SULFOXIDE REDUCTASE B1"/>
    <property type="match status" value="1"/>
</dbReference>
<dbReference type="GO" id="GO:0033743">
    <property type="term" value="F:peptide-methionine (R)-S-oxide reductase activity"/>
    <property type="evidence" value="ECO:0007669"/>
    <property type="project" value="UniProtKB-EC"/>
</dbReference>
<dbReference type="Pfam" id="PF01641">
    <property type="entry name" value="SelR"/>
    <property type="match status" value="1"/>
</dbReference>
<dbReference type="AlphaFoldDB" id="A0A0P7W6F6"/>
<evidence type="ECO:0000313" key="19">
    <source>
        <dbReference type="Proteomes" id="UP000034805"/>
    </source>
</evidence>
<evidence type="ECO:0000256" key="15">
    <source>
        <dbReference type="ARBA" id="ARBA00048488"/>
    </source>
</evidence>
<feature type="non-terminal residue" evidence="18">
    <location>
        <position position="1"/>
    </location>
</feature>
<evidence type="ECO:0000256" key="13">
    <source>
        <dbReference type="ARBA" id="ARBA00023242"/>
    </source>
</evidence>
<dbReference type="InterPro" id="IPR052150">
    <property type="entry name" value="MsrB_Met_sulfoxide_reductase"/>
</dbReference>
<evidence type="ECO:0000256" key="6">
    <source>
        <dbReference type="ARBA" id="ARBA00022588"/>
    </source>
</evidence>
<dbReference type="SUPFAM" id="SSF51316">
    <property type="entry name" value="Mss4-like"/>
    <property type="match status" value="1"/>
</dbReference>
<dbReference type="Proteomes" id="UP000034805">
    <property type="component" value="Unassembled WGS sequence"/>
</dbReference>
<keyword evidence="13" id="KW-0539">Nucleus</keyword>
<comment type="catalytic activity">
    <reaction evidence="16">
        <text>[thioredoxin]-disulfide + L-methionine + H2O = L-methionine (R)-S-oxide + [thioredoxin]-dithiol</text>
        <dbReference type="Rhea" id="RHEA:21260"/>
        <dbReference type="Rhea" id="RHEA-COMP:10698"/>
        <dbReference type="Rhea" id="RHEA-COMP:10700"/>
        <dbReference type="ChEBI" id="CHEBI:15377"/>
        <dbReference type="ChEBI" id="CHEBI:29950"/>
        <dbReference type="ChEBI" id="CHEBI:50058"/>
        <dbReference type="ChEBI" id="CHEBI:57844"/>
        <dbReference type="ChEBI" id="CHEBI:58773"/>
        <dbReference type="EC" id="1.8.4.14"/>
    </reaction>
</comment>
<accession>A0A0P7W6F6</accession>
<evidence type="ECO:0000256" key="10">
    <source>
        <dbReference type="ARBA" id="ARBA00022933"/>
    </source>
</evidence>
<dbReference type="GO" id="GO:0045087">
    <property type="term" value="P:innate immune response"/>
    <property type="evidence" value="ECO:0007669"/>
    <property type="project" value="UniProtKB-KW"/>
</dbReference>
<comment type="subcellular location">
    <subcellularLocation>
        <location evidence="3">Cytoplasm</location>
        <location evidence="3">Cytoskeleton</location>
    </subcellularLocation>
    <subcellularLocation>
        <location evidence="2">Nucleus</location>
    </subcellularLocation>
</comment>
<keyword evidence="12" id="KW-0206">Cytoskeleton</keyword>
<dbReference type="GO" id="GO:0046872">
    <property type="term" value="F:metal ion binding"/>
    <property type="evidence" value="ECO:0007669"/>
    <property type="project" value="UniProtKB-KW"/>
</dbReference>
<dbReference type="Gene3D" id="2.170.150.20">
    <property type="entry name" value="Peptide methionine sulfoxide reductase"/>
    <property type="match status" value="1"/>
</dbReference>
<name>A0A0P7W6F6_SCLFO</name>
<evidence type="ECO:0000313" key="18">
    <source>
        <dbReference type="EMBL" id="KPP58275.1"/>
    </source>
</evidence>
<dbReference type="GO" id="GO:0030091">
    <property type="term" value="P:protein repair"/>
    <property type="evidence" value="ECO:0007669"/>
    <property type="project" value="TreeGrafter"/>
</dbReference>
<protein>
    <recommendedName>
        <fullName evidence="17">MsrB domain-containing protein</fullName>
    </recommendedName>
</protein>
<comment type="catalytic activity">
    <reaction evidence="15">
        <text>L-methionyl-[protein] + [thioredoxin]-disulfide + H2O = L-methionyl-(R)-S-oxide-[protein] + [thioredoxin]-dithiol</text>
        <dbReference type="Rhea" id="RHEA:24164"/>
        <dbReference type="Rhea" id="RHEA-COMP:10698"/>
        <dbReference type="Rhea" id="RHEA-COMP:10700"/>
        <dbReference type="Rhea" id="RHEA-COMP:12313"/>
        <dbReference type="Rhea" id="RHEA-COMP:12314"/>
        <dbReference type="ChEBI" id="CHEBI:15377"/>
        <dbReference type="ChEBI" id="CHEBI:16044"/>
        <dbReference type="ChEBI" id="CHEBI:29950"/>
        <dbReference type="ChEBI" id="CHEBI:45764"/>
        <dbReference type="ChEBI" id="CHEBI:50058"/>
        <dbReference type="EC" id="1.8.4.12"/>
    </reaction>
</comment>
<sequence>ELLMQPSAAEALVMTSCPETQQKGNDFCCRQITRHLESSNGLVDDRGHHDKVLPRRIPNNASAPVTRAKNTANTNLRASRVPVDDRSLKHATQRALLGVYVCSKCGNELFSSRSKFKHSSPWPAFSETIHENSVSKYLERPGAFK</sequence>
<gene>
    <name evidence="18" type="ORF">Z043_123914</name>
</gene>
<keyword evidence="5" id="KW-0963">Cytoplasm</keyword>
<evidence type="ECO:0000256" key="5">
    <source>
        <dbReference type="ARBA" id="ARBA00022490"/>
    </source>
</evidence>
<evidence type="ECO:0000256" key="16">
    <source>
        <dbReference type="ARBA" id="ARBA00049261"/>
    </source>
</evidence>
<evidence type="ECO:0000256" key="14">
    <source>
        <dbReference type="ARBA" id="ARBA00046083"/>
    </source>
</evidence>
<dbReference type="STRING" id="113540.ENSSFOP00015036926"/>
<evidence type="ECO:0000256" key="12">
    <source>
        <dbReference type="ARBA" id="ARBA00023212"/>
    </source>
</evidence>
<dbReference type="GO" id="GO:0033745">
    <property type="term" value="F:L-methionine-(R)-S-oxide reductase activity"/>
    <property type="evidence" value="ECO:0007669"/>
    <property type="project" value="UniProtKB-EC"/>
</dbReference>
<reference evidence="18 19" key="1">
    <citation type="submission" date="2015-08" db="EMBL/GenBank/DDBJ databases">
        <title>The genome of the Asian arowana (Scleropages formosus).</title>
        <authorList>
            <person name="Tan M.H."/>
            <person name="Gan H.M."/>
            <person name="Croft L.J."/>
            <person name="Austin C.M."/>
        </authorList>
    </citation>
    <scope>NUCLEOTIDE SEQUENCE [LARGE SCALE GENOMIC DNA]</scope>
    <source>
        <strain evidence="18">Aro1</strain>
    </source>
</reference>
<evidence type="ECO:0000256" key="8">
    <source>
        <dbReference type="ARBA" id="ARBA00022833"/>
    </source>
</evidence>
<dbReference type="EMBL" id="JARO02014294">
    <property type="protein sequence ID" value="KPP58275.1"/>
    <property type="molecule type" value="Genomic_DNA"/>
</dbReference>
<dbReference type="PANTHER" id="PTHR46755:SF5">
    <property type="entry name" value="METHIONINE-R-SULFOXIDE REDUCTASE B1"/>
    <property type="match status" value="1"/>
</dbReference>
<dbReference type="GO" id="GO:0005856">
    <property type="term" value="C:cytoskeleton"/>
    <property type="evidence" value="ECO:0007669"/>
    <property type="project" value="UniProtKB-SubCell"/>
</dbReference>
<evidence type="ECO:0000259" key="17">
    <source>
        <dbReference type="PROSITE" id="PS51790"/>
    </source>
</evidence>
<evidence type="ECO:0000256" key="4">
    <source>
        <dbReference type="ARBA" id="ARBA00007174"/>
    </source>
</evidence>
<dbReference type="InterPro" id="IPR002579">
    <property type="entry name" value="Met_Sox_Rdtase_MsrB_dom"/>
</dbReference>
<proteinExistence type="inferred from homology"/>
<evidence type="ECO:0000256" key="9">
    <source>
        <dbReference type="ARBA" id="ARBA00022859"/>
    </source>
</evidence>
<evidence type="ECO:0000256" key="7">
    <source>
        <dbReference type="ARBA" id="ARBA00022723"/>
    </source>
</evidence>
<dbReference type="PROSITE" id="PS51790">
    <property type="entry name" value="MSRB"/>
    <property type="match status" value="1"/>
</dbReference>
<evidence type="ECO:0000256" key="11">
    <source>
        <dbReference type="ARBA" id="ARBA00023002"/>
    </source>
</evidence>
<feature type="domain" description="MsrB" evidence="17">
    <location>
        <begin position="51"/>
        <end position="145"/>
    </location>
</feature>
<comment type="function">
    <text evidence="14">Methionine-sulfoxide reductase that specifically reduces methionine (R)-sulfoxide back to methionine. While in many cases, methionine oxidation is the result of random oxidation following oxidative stress, methionine oxidation is also a post-translational modification that takes place on specific residue. Acts as a regulator of actin assembly by reducing methionine (R)-sulfoxide mediated by MICALs (MICAL1, MICAL2 or MICAL3) on actin, thereby promoting filament repolymerization. Plays a role in innate immunity by reducing oxidized actin, leading to actin repolymerization in macrophages.</text>
</comment>
<keyword evidence="11" id="KW-0560">Oxidoreductase</keyword>
<keyword evidence="9" id="KW-0391">Immunity</keyword>
<comment type="similarity">
    <text evidence="4">Belongs to the MsrB Met sulfoxide reductase family.</text>
</comment>